<proteinExistence type="inferred from homology"/>
<dbReference type="Pfam" id="PF00067">
    <property type="entry name" value="p450"/>
    <property type="match status" value="1"/>
</dbReference>
<dbReference type="InterPro" id="IPR017972">
    <property type="entry name" value="Cyt_P450_CS"/>
</dbReference>
<keyword evidence="5 9" id="KW-0560">Oxidoreductase</keyword>
<evidence type="ECO:0000256" key="6">
    <source>
        <dbReference type="ARBA" id="ARBA00023004"/>
    </source>
</evidence>
<accession>A0A9N8KVK0</accession>
<protein>
    <submittedName>
        <fullName evidence="11">Uncharacterized protein</fullName>
    </submittedName>
</protein>
<evidence type="ECO:0000313" key="11">
    <source>
        <dbReference type="EMBL" id="CAD0197868.1"/>
    </source>
</evidence>
<dbReference type="PRINTS" id="PR00463">
    <property type="entry name" value="EP450I"/>
</dbReference>
<evidence type="ECO:0000256" key="2">
    <source>
        <dbReference type="ARBA" id="ARBA00010617"/>
    </source>
</evidence>
<dbReference type="PANTHER" id="PTHR24279">
    <property type="entry name" value="CYTOCHROME P450"/>
    <property type="match status" value="1"/>
</dbReference>
<comment type="similarity">
    <text evidence="2 9">Belongs to the cytochrome P450 family.</text>
</comment>
<keyword evidence="10" id="KW-0812">Transmembrane</keyword>
<dbReference type="InterPro" id="IPR050479">
    <property type="entry name" value="CYP11_CYP27_families"/>
</dbReference>
<keyword evidence="4 8" id="KW-0479">Metal-binding</keyword>
<evidence type="ECO:0000256" key="1">
    <source>
        <dbReference type="ARBA" id="ARBA00001971"/>
    </source>
</evidence>
<evidence type="ECO:0000256" key="9">
    <source>
        <dbReference type="RuleBase" id="RU000461"/>
    </source>
</evidence>
<dbReference type="GO" id="GO:0005506">
    <property type="term" value="F:iron ion binding"/>
    <property type="evidence" value="ECO:0007669"/>
    <property type="project" value="InterPro"/>
</dbReference>
<dbReference type="CDD" id="cd11054">
    <property type="entry name" value="CYP24A1-like"/>
    <property type="match status" value="1"/>
</dbReference>
<evidence type="ECO:0000256" key="3">
    <source>
        <dbReference type="ARBA" id="ARBA00022617"/>
    </source>
</evidence>
<dbReference type="Proteomes" id="UP001154114">
    <property type="component" value="Chromosome 7"/>
</dbReference>
<sequence>MFLNQLRNIQPYMRLALASPPKRCYEKTVLQTAKPQENTLNIQQKARPGSSVGMDEKDPVIREIYSAARVMPMMFTNKEPIVLPFDDVPGPRVLKYISSFRQYLSEMGTQLTVGALTVALNIGTYLNTKKPLKNLSALFDEYGPVVRFVSPVGGDIVLINHPEHIQKVYTMEGDCPVRSTLDSLEKYRSEHRNVIHGGLYTAHGEEWNRQRAVVLGPLHSSVTHHLMGINDVCEHFTQKIYNLRTYQDDLATDLYKELHKWAFDCMGLVLFSKKFTMLDTELVYSQCDMSWLYHSLDKATDAIVKCESGLHLWKLFPTPAWSSLVKYCDSLDSLIGKHVLEAEQAMSFTSQEVSGVFNNKTSLINAMLMSEEKMSPEDISTIIMDMLLIGVNTITSSMSFLLYYLAKYQRAQKLLCKEINTVTANLSVNDMAKIPELTPYLQACIKETLRLVPPIPVLTRILPRNITLDRYNIPRGTLIIMSTQDASVKEGNYEDASVFYPERWLKDDSMEYHPFASIPFGFGARKCLGQNIAETMLSLMTIRILQKYKLEYLYGDVQATRSFISKPNKSLKVRFIDRV</sequence>
<evidence type="ECO:0000256" key="5">
    <source>
        <dbReference type="ARBA" id="ARBA00023002"/>
    </source>
</evidence>
<dbReference type="PRINTS" id="PR00385">
    <property type="entry name" value="P450"/>
</dbReference>
<dbReference type="GO" id="GO:0016705">
    <property type="term" value="F:oxidoreductase activity, acting on paired donors, with incorporation or reduction of molecular oxygen"/>
    <property type="evidence" value="ECO:0007669"/>
    <property type="project" value="InterPro"/>
</dbReference>
<keyword evidence="10" id="KW-0472">Membrane</keyword>
<organism evidence="11 12">
    <name type="scientific">Chrysodeixis includens</name>
    <name type="common">Soybean looper</name>
    <name type="synonym">Pseudoplusia includens</name>
    <dbReference type="NCBI Taxonomy" id="689277"/>
    <lineage>
        <taxon>Eukaryota</taxon>
        <taxon>Metazoa</taxon>
        <taxon>Ecdysozoa</taxon>
        <taxon>Arthropoda</taxon>
        <taxon>Hexapoda</taxon>
        <taxon>Insecta</taxon>
        <taxon>Pterygota</taxon>
        <taxon>Neoptera</taxon>
        <taxon>Endopterygota</taxon>
        <taxon>Lepidoptera</taxon>
        <taxon>Glossata</taxon>
        <taxon>Ditrysia</taxon>
        <taxon>Noctuoidea</taxon>
        <taxon>Noctuidae</taxon>
        <taxon>Plusiinae</taxon>
        <taxon>Chrysodeixis</taxon>
    </lineage>
</organism>
<dbReference type="OrthoDB" id="3945418at2759"/>
<dbReference type="InterPro" id="IPR001128">
    <property type="entry name" value="Cyt_P450"/>
</dbReference>
<evidence type="ECO:0000256" key="10">
    <source>
        <dbReference type="SAM" id="Phobius"/>
    </source>
</evidence>
<evidence type="ECO:0000256" key="8">
    <source>
        <dbReference type="PIRSR" id="PIRSR602401-1"/>
    </source>
</evidence>
<gene>
    <name evidence="11" type="ORF">CINC_LOCUS12146</name>
</gene>
<dbReference type="PROSITE" id="PS00086">
    <property type="entry name" value="CYTOCHROME_P450"/>
    <property type="match status" value="1"/>
</dbReference>
<dbReference type="GO" id="GO:0020037">
    <property type="term" value="F:heme binding"/>
    <property type="evidence" value="ECO:0007669"/>
    <property type="project" value="InterPro"/>
</dbReference>
<keyword evidence="7 9" id="KW-0503">Monooxygenase</keyword>
<dbReference type="InterPro" id="IPR002401">
    <property type="entry name" value="Cyt_P450_E_grp-I"/>
</dbReference>
<dbReference type="GO" id="GO:0004497">
    <property type="term" value="F:monooxygenase activity"/>
    <property type="evidence" value="ECO:0007669"/>
    <property type="project" value="UniProtKB-KW"/>
</dbReference>
<feature type="binding site" description="axial binding residue" evidence="8">
    <location>
        <position position="527"/>
    </location>
    <ligand>
        <name>heme</name>
        <dbReference type="ChEBI" id="CHEBI:30413"/>
    </ligand>
    <ligandPart>
        <name>Fe</name>
        <dbReference type="ChEBI" id="CHEBI:18248"/>
    </ligandPart>
</feature>
<dbReference type="AlphaFoldDB" id="A0A9N8KVK0"/>
<evidence type="ECO:0000256" key="4">
    <source>
        <dbReference type="ARBA" id="ARBA00022723"/>
    </source>
</evidence>
<name>A0A9N8KVK0_CHRIL</name>
<dbReference type="EMBL" id="LR824010">
    <property type="protein sequence ID" value="CAD0197868.1"/>
    <property type="molecule type" value="Genomic_DNA"/>
</dbReference>
<dbReference type="SUPFAM" id="SSF48264">
    <property type="entry name" value="Cytochrome P450"/>
    <property type="match status" value="1"/>
</dbReference>
<evidence type="ECO:0000256" key="7">
    <source>
        <dbReference type="ARBA" id="ARBA00023033"/>
    </source>
</evidence>
<keyword evidence="12" id="KW-1185">Reference proteome</keyword>
<evidence type="ECO:0000313" key="12">
    <source>
        <dbReference type="Proteomes" id="UP001154114"/>
    </source>
</evidence>
<keyword evidence="6 8" id="KW-0408">Iron</keyword>
<reference evidence="11" key="1">
    <citation type="submission" date="2021-12" db="EMBL/GenBank/DDBJ databases">
        <authorList>
            <person name="King R."/>
        </authorList>
    </citation>
    <scope>NUCLEOTIDE SEQUENCE</scope>
</reference>
<dbReference type="InterPro" id="IPR036396">
    <property type="entry name" value="Cyt_P450_sf"/>
</dbReference>
<comment type="cofactor">
    <cofactor evidence="1 8">
        <name>heme</name>
        <dbReference type="ChEBI" id="CHEBI:30413"/>
    </cofactor>
</comment>
<dbReference type="Gene3D" id="1.10.630.10">
    <property type="entry name" value="Cytochrome P450"/>
    <property type="match status" value="1"/>
</dbReference>
<feature type="transmembrane region" description="Helical" evidence="10">
    <location>
        <begin position="382"/>
        <end position="405"/>
    </location>
</feature>
<keyword evidence="10" id="KW-1133">Transmembrane helix</keyword>
<dbReference type="PANTHER" id="PTHR24279:SF120">
    <property type="entry name" value="CYTOCHROME P450"/>
    <property type="match status" value="1"/>
</dbReference>
<keyword evidence="3 8" id="KW-0349">Heme</keyword>